<keyword evidence="3" id="KW-1185">Reference proteome</keyword>
<sequence>GHGDSESSRAAAPRSDAGWLERIEARKRDAQQSEEVEDEHKQLVAERCDRRNDALRRVIDRQAQRRHDVDQL</sequence>
<feature type="non-terminal residue" evidence="2">
    <location>
        <position position="72"/>
    </location>
</feature>
<proteinExistence type="predicted"/>
<gene>
    <name evidence="2" type="ORF">PCOR1329_LOCUS40530</name>
</gene>
<reference evidence="2" key="1">
    <citation type="submission" date="2023-10" db="EMBL/GenBank/DDBJ databases">
        <authorList>
            <person name="Chen Y."/>
            <person name="Shah S."/>
            <person name="Dougan E. K."/>
            <person name="Thang M."/>
            <person name="Chan C."/>
        </authorList>
    </citation>
    <scope>NUCLEOTIDE SEQUENCE [LARGE SCALE GENOMIC DNA]</scope>
</reference>
<feature type="region of interest" description="Disordered" evidence="1">
    <location>
        <begin position="1"/>
        <end position="20"/>
    </location>
</feature>
<name>A0ABN9TN14_9DINO</name>
<dbReference type="Proteomes" id="UP001189429">
    <property type="component" value="Unassembled WGS sequence"/>
</dbReference>
<protein>
    <submittedName>
        <fullName evidence="2">Uncharacterized protein</fullName>
    </submittedName>
</protein>
<dbReference type="EMBL" id="CAUYUJ010014888">
    <property type="protein sequence ID" value="CAK0847283.1"/>
    <property type="molecule type" value="Genomic_DNA"/>
</dbReference>
<evidence type="ECO:0000313" key="3">
    <source>
        <dbReference type="Proteomes" id="UP001189429"/>
    </source>
</evidence>
<evidence type="ECO:0000313" key="2">
    <source>
        <dbReference type="EMBL" id="CAK0847283.1"/>
    </source>
</evidence>
<accession>A0ABN9TN14</accession>
<evidence type="ECO:0000256" key="1">
    <source>
        <dbReference type="SAM" id="MobiDB-lite"/>
    </source>
</evidence>
<feature type="non-terminal residue" evidence="2">
    <location>
        <position position="1"/>
    </location>
</feature>
<comment type="caution">
    <text evidence="2">The sequence shown here is derived from an EMBL/GenBank/DDBJ whole genome shotgun (WGS) entry which is preliminary data.</text>
</comment>
<organism evidence="2 3">
    <name type="scientific">Prorocentrum cordatum</name>
    <dbReference type="NCBI Taxonomy" id="2364126"/>
    <lineage>
        <taxon>Eukaryota</taxon>
        <taxon>Sar</taxon>
        <taxon>Alveolata</taxon>
        <taxon>Dinophyceae</taxon>
        <taxon>Prorocentrales</taxon>
        <taxon>Prorocentraceae</taxon>
        <taxon>Prorocentrum</taxon>
    </lineage>
</organism>